<evidence type="ECO:0000256" key="4">
    <source>
        <dbReference type="ARBA" id="ARBA00022989"/>
    </source>
</evidence>
<keyword evidence="3 9" id="KW-0812">Transmembrane</keyword>
<keyword evidence="5 9" id="KW-0472">Membrane</keyword>
<feature type="transmembrane region" description="Helical" evidence="9">
    <location>
        <begin position="290"/>
        <end position="307"/>
    </location>
</feature>
<dbReference type="InterPro" id="IPR004776">
    <property type="entry name" value="Mem_transp_PIN-like"/>
</dbReference>
<dbReference type="Pfam" id="PF03547">
    <property type="entry name" value="Mem_trans"/>
    <property type="match status" value="2"/>
</dbReference>
<evidence type="ECO:0000256" key="9">
    <source>
        <dbReference type="SAM" id="Phobius"/>
    </source>
</evidence>
<gene>
    <name evidence="10" type="ORF">MUK42_14189</name>
</gene>
<dbReference type="AlphaFoldDB" id="A0A9E7HZ75"/>
<feature type="transmembrane region" description="Helical" evidence="9">
    <location>
        <begin position="354"/>
        <end position="375"/>
    </location>
</feature>
<feature type="transmembrane region" description="Helical" evidence="9">
    <location>
        <begin position="469"/>
        <end position="491"/>
    </location>
</feature>
<sequence>MGLWSLLLAASTPVVQVLLMGLLGAYLASGYSNILLPGARRDMNKVVFTVFTPALLFANLAKTVTFQEIISWWFMPVNIGITFLIGGILGWIVVKILRPPNHIEGLVIAACSAGNLGNLLLIIIPAICEEDGNPFGNYKICSARGISYVSFSMALGAFYIWTHSYSLMRNAGKMYHATQTASLGVTGANEDGHGVSMGQESKLSPSVKAVEEMAQHQVEIPLLSGGNLHDKTVTLWDKTKETLHKIVEELLAPPTAAAIVGFVVGAVPWLKSLFIGSSAPLKVVQDSMKLLGDGTVPCITLILGGNLTQGLRKSVIRPVLIVAIVCVRYVILPAFGIAVVQAAYRLGFVPYDPLYRYVLMVQFGLPPAMSIGTMAQLFDVAQEECSVIFLWTYLIAAMGFWSLFPAASTPIVQVLLIGLLGAYLASGYSNLLPHSARRDMNKVVFTVFTPSLTFASLAKTVTLKEITSWWFMPVNLGITFLIGGILGWIVVRILRPPRHLEGLVIATCSAGNMGNLLWIIIPAICEEDGNPFGNHEVSSARGLASFSMADIPLLPSGSLHGKKVNSWHKMKETLHSVVEELLAPPTVASIMGVIVGATPWLKSLFAGSNAPLRVVEDTVNDGTVPCITLVLGGNLTQGKVELSCVRLINAVMTRKLHARAGLRRSVVSNAVIVAIVCVRYLVLPVIGIAVVRAAYGLGLVPYDPLYRYVLMIRFGVPPAMNIGTMARLFDVGQEECSVIFLWTYVVATVAVTGWSTLFMWISSFVAEAMVSMRRVIEHALSMIRKA</sequence>
<proteinExistence type="inferred from homology"/>
<dbReference type="GO" id="GO:0080162">
    <property type="term" value="P:endoplasmic reticulum to cytosol auxin transport"/>
    <property type="evidence" value="ECO:0007669"/>
    <property type="project" value="InterPro"/>
</dbReference>
<evidence type="ECO:0000256" key="5">
    <source>
        <dbReference type="ARBA" id="ARBA00023136"/>
    </source>
</evidence>
<name>A0A9E7HZ75_9LILI</name>
<feature type="transmembrane region" description="Helical" evidence="9">
    <location>
        <begin position="319"/>
        <end position="342"/>
    </location>
</feature>
<dbReference type="PANTHER" id="PTHR31651:SF3">
    <property type="entry name" value="PROTEIN PIN-LIKES 7"/>
    <property type="match status" value="1"/>
</dbReference>
<feature type="transmembrane region" description="Helical" evidence="9">
    <location>
        <begin position="73"/>
        <end position="94"/>
    </location>
</feature>
<evidence type="ECO:0000256" key="1">
    <source>
        <dbReference type="ARBA" id="ARBA00004477"/>
    </source>
</evidence>
<feature type="transmembrane region" description="Helical" evidence="9">
    <location>
        <begin position="147"/>
        <end position="168"/>
    </location>
</feature>
<feature type="transmembrane region" description="Helical" evidence="9">
    <location>
        <begin position="106"/>
        <end position="127"/>
    </location>
</feature>
<feature type="transmembrane region" description="Helical" evidence="9">
    <location>
        <begin position="410"/>
        <end position="431"/>
    </location>
</feature>
<feature type="transmembrane region" description="Helical" evidence="9">
    <location>
        <begin position="443"/>
        <end position="463"/>
    </location>
</feature>
<feature type="transmembrane region" description="Helical" evidence="9">
    <location>
        <begin position="666"/>
        <end position="693"/>
    </location>
</feature>
<dbReference type="EMBL" id="CP097511">
    <property type="protein sequence ID" value="URE42884.1"/>
    <property type="molecule type" value="Genomic_DNA"/>
</dbReference>
<feature type="non-terminal residue" evidence="10">
    <location>
        <position position="786"/>
    </location>
</feature>
<accession>A0A9E7HZ75</accession>
<evidence type="ECO:0000256" key="2">
    <source>
        <dbReference type="ARBA" id="ARBA00022448"/>
    </source>
</evidence>
<keyword evidence="2" id="KW-0813">Transport</keyword>
<protein>
    <submittedName>
        <fullName evidence="10">Membrane transport protein</fullName>
    </submittedName>
</protein>
<evidence type="ECO:0000256" key="7">
    <source>
        <dbReference type="ARBA" id="ARBA00025100"/>
    </source>
</evidence>
<dbReference type="PANTHER" id="PTHR31651">
    <property type="match status" value="1"/>
</dbReference>
<dbReference type="Proteomes" id="UP001055439">
    <property type="component" value="Chromosome 9"/>
</dbReference>
<feature type="transmembrane region" description="Helical" evidence="9">
    <location>
        <begin position="250"/>
        <end position="270"/>
    </location>
</feature>
<evidence type="ECO:0000313" key="11">
    <source>
        <dbReference type="Proteomes" id="UP001055439"/>
    </source>
</evidence>
<comment type="function">
    <text evidence="7">Involved in cellular auxin homeostasis by regulating auxin metabolism. Regulates intracellular auxin accumulation at the endoplasmic reticulum and thus auxin availability for nuclear auxin signaling.</text>
</comment>
<feature type="transmembrane region" description="Helical" evidence="9">
    <location>
        <begin position="705"/>
        <end position="726"/>
    </location>
</feature>
<dbReference type="OrthoDB" id="191139at2759"/>
<feature type="transmembrane region" description="Helical" evidence="9">
    <location>
        <begin position="738"/>
        <end position="761"/>
    </location>
</feature>
<evidence type="ECO:0000313" key="10">
    <source>
        <dbReference type="EMBL" id="URE42884.1"/>
    </source>
</evidence>
<comment type="similarity">
    <text evidence="8">Belongs to the auxin efflux carrier (TC 2.A.69.2) family.</text>
</comment>
<feature type="transmembrane region" description="Helical" evidence="9">
    <location>
        <begin position="387"/>
        <end position="404"/>
    </location>
</feature>
<keyword evidence="6" id="KW-0927">Auxin signaling pathway</keyword>
<dbReference type="InterPro" id="IPR045033">
    <property type="entry name" value="PILS1/3/4/5/7"/>
</dbReference>
<dbReference type="GO" id="GO:0005789">
    <property type="term" value="C:endoplasmic reticulum membrane"/>
    <property type="evidence" value="ECO:0007669"/>
    <property type="project" value="UniProtKB-SubCell"/>
</dbReference>
<organism evidence="10 11">
    <name type="scientific">Musa troglodytarum</name>
    <name type="common">fe'i banana</name>
    <dbReference type="NCBI Taxonomy" id="320322"/>
    <lineage>
        <taxon>Eukaryota</taxon>
        <taxon>Viridiplantae</taxon>
        <taxon>Streptophyta</taxon>
        <taxon>Embryophyta</taxon>
        <taxon>Tracheophyta</taxon>
        <taxon>Spermatophyta</taxon>
        <taxon>Magnoliopsida</taxon>
        <taxon>Liliopsida</taxon>
        <taxon>Zingiberales</taxon>
        <taxon>Musaceae</taxon>
        <taxon>Musa</taxon>
    </lineage>
</organism>
<feature type="transmembrane region" description="Helical" evidence="9">
    <location>
        <begin position="6"/>
        <end position="31"/>
    </location>
</feature>
<evidence type="ECO:0000256" key="8">
    <source>
        <dbReference type="ARBA" id="ARBA00025752"/>
    </source>
</evidence>
<feature type="transmembrane region" description="Helical" evidence="9">
    <location>
        <begin position="43"/>
        <end position="61"/>
    </location>
</feature>
<reference evidence="10" key="1">
    <citation type="submission" date="2022-05" db="EMBL/GenBank/DDBJ databases">
        <title>The Musa troglodytarum L. genome provides insights into the mechanism of non-climacteric behaviour and enrichment of carotenoids.</title>
        <authorList>
            <person name="Wang J."/>
        </authorList>
    </citation>
    <scope>NUCLEOTIDE SEQUENCE</scope>
    <source>
        <tissue evidence="10">Leaf</tissue>
    </source>
</reference>
<evidence type="ECO:0000256" key="6">
    <source>
        <dbReference type="ARBA" id="ARBA00023294"/>
    </source>
</evidence>
<keyword evidence="4 9" id="KW-1133">Transmembrane helix</keyword>
<comment type="subcellular location">
    <subcellularLocation>
        <location evidence="1">Endoplasmic reticulum membrane</location>
        <topology evidence="1">Multi-pass membrane protein</topology>
    </subcellularLocation>
</comment>
<evidence type="ECO:0000256" key="3">
    <source>
        <dbReference type="ARBA" id="ARBA00022692"/>
    </source>
</evidence>
<dbReference type="GO" id="GO:0009734">
    <property type="term" value="P:auxin-activated signaling pathway"/>
    <property type="evidence" value="ECO:0007669"/>
    <property type="project" value="UniProtKB-KW"/>
</dbReference>
<dbReference type="EMBL" id="CP097511">
    <property type="protein sequence ID" value="URE42883.1"/>
    <property type="molecule type" value="Genomic_DNA"/>
</dbReference>
<keyword evidence="11" id="KW-1185">Reference proteome</keyword>